<name>A0A8S5UB85_9CAUD</name>
<dbReference type="SUPFAM" id="SSF47598">
    <property type="entry name" value="Ribbon-helix-helix"/>
    <property type="match status" value="1"/>
</dbReference>
<dbReference type="GO" id="GO:0006355">
    <property type="term" value="P:regulation of DNA-templated transcription"/>
    <property type="evidence" value="ECO:0007669"/>
    <property type="project" value="InterPro"/>
</dbReference>
<accession>A0A8S5UB85</accession>
<reference evidence="1" key="1">
    <citation type="journal article" date="2021" name="Proc. Natl. Acad. Sci. U.S.A.">
        <title>A Catalog of Tens of Thousands of Viruses from Human Metagenomes Reveals Hidden Associations with Chronic Diseases.</title>
        <authorList>
            <person name="Tisza M.J."/>
            <person name="Buck C.B."/>
        </authorList>
    </citation>
    <scope>NUCLEOTIDE SEQUENCE</scope>
    <source>
        <strain evidence="1">Ct8Cp41</strain>
    </source>
</reference>
<organism evidence="1">
    <name type="scientific">Siphoviridae sp. ct8Cp41</name>
    <dbReference type="NCBI Taxonomy" id="2825358"/>
    <lineage>
        <taxon>Viruses</taxon>
        <taxon>Duplodnaviria</taxon>
        <taxon>Heunggongvirae</taxon>
        <taxon>Uroviricota</taxon>
        <taxon>Caudoviricetes</taxon>
    </lineage>
</organism>
<dbReference type="Gene3D" id="1.10.1220.10">
    <property type="entry name" value="Met repressor-like"/>
    <property type="match status" value="1"/>
</dbReference>
<proteinExistence type="predicted"/>
<dbReference type="InterPro" id="IPR013321">
    <property type="entry name" value="Arc_rbn_hlx_hlx"/>
</dbReference>
<dbReference type="InterPro" id="IPR010985">
    <property type="entry name" value="Ribbon_hlx_hlx"/>
</dbReference>
<evidence type="ECO:0000313" key="1">
    <source>
        <dbReference type="EMBL" id="DAF91683.1"/>
    </source>
</evidence>
<protein>
    <submittedName>
        <fullName evidence="1">Plasmid partition protein ParG-helix-helix, dimer, DNA binding, CELL</fullName>
    </submittedName>
</protein>
<sequence length="61" mass="7287">MEKKINRTSQEKWDSNNMAYQTVKVRKTLLEQFRATCAENGDPVNTILRKAMEEYVEKHQR</sequence>
<dbReference type="EMBL" id="BK016059">
    <property type="protein sequence ID" value="DAF91683.1"/>
    <property type="molecule type" value="Genomic_DNA"/>
</dbReference>